<protein>
    <submittedName>
        <fullName evidence="2">Uncharacterized protein</fullName>
    </submittedName>
</protein>
<dbReference type="Pfam" id="PF09411">
    <property type="entry name" value="PagL"/>
    <property type="match status" value="1"/>
</dbReference>
<dbReference type="InterPro" id="IPR018550">
    <property type="entry name" value="Lipid-A_deacylase-rel"/>
</dbReference>
<feature type="signal peptide" evidence="1">
    <location>
        <begin position="1"/>
        <end position="21"/>
    </location>
</feature>
<gene>
    <name evidence="2" type="ORF">ENS56_04905</name>
</gene>
<dbReference type="AlphaFoldDB" id="A0A832G6L3"/>
<keyword evidence="1" id="KW-0732">Signal</keyword>
<name>A0A832G6L3_9BACT</name>
<dbReference type="EMBL" id="DSVI01000005">
    <property type="protein sequence ID" value="HGT47350.1"/>
    <property type="molecule type" value="Genomic_DNA"/>
</dbReference>
<sequence length="389" mass="44555">MQVGILSTLFVVILFLSNPFAQSVDSSQVVSEAESNCCINSDVIGLTYITGYMIPHAKEVLNVRGTNPRGLELAYYSHLNTDEVWLDCECYPRIGAFVSFYDFEITDILGYGFSGGINFTYFFGLPSDYNFHLKGKAGFAYLTKPFDKEKHPQNMSYSTHFNYILSAGAGITIRLHKNLELQLEGSMNHQSNAALLEPNGGINYWAASSSLNYILNPIDFKPRKIEYDSYLNEPKKTRWDLSFSWGISSMPYPEPGQVPMYGLTVNRSIQVYRILALLFGAEIERNGRAVELFRRYRPDEHVNPYRFSLLGGVEFLMGRTLFSVQFGGYLFIPFRHFVADGFPPRTFEDRTYQRWGLVYNIFENIYAGINFKSYRNSADHLSLRVTYCF</sequence>
<dbReference type="Gene3D" id="2.40.160.20">
    <property type="match status" value="1"/>
</dbReference>
<organism evidence="2">
    <name type="scientific">Ignavibacterium album</name>
    <dbReference type="NCBI Taxonomy" id="591197"/>
    <lineage>
        <taxon>Bacteria</taxon>
        <taxon>Pseudomonadati</taxon>
        <taxon>Ignavibacteriota</taxon>
        <taxon>Ignavibacteria</taxon>
        <taxon>Ignavibacteriales</taxon>
        <taxon>Ignavibacteriaceae</taxon>
        <taxon>Ignavibacterium</taxon>
    </lineage>
</organism>
<reference evidence="2" key="1">
    <citation type="journal article" date="2020" name="mSystems">
        <title>Genome- and Community-Level Interaction Insights into Carbon Utilization and Element Cycling Functions of Hydrothermarchaeota in Hydrothermal Sediment.</title>
        <authorList>
            <person name="Zhou Z."/>
            <person name="Liu Y."/>
            <person name="Xu W."/>
            <person name="Pan J."/>
            <person name="Luo Z.H."/>
            <person name="Li M."/>
        </authorList>
    </citation>
    <scope>NUCLEOTIDE SEQUENCE [LARGE SCALE GENOMIC DNA]</scope>
    <source>
        <strain evidence="2">SpSt-500</strain>
    </source>
</reference>
<proteinExistence type="predicted"/>
<accession>A0A832G6L3</accession>
<evidence type="ECO:0000313" key="2">
    <source>
        <dbReference type="EMBL" id="HGT47350.1"/>
    </source>
</evidence>
<feature type="chain" id="PRO_5032733693" evidence="1">
    <location>
        <begin position="22"/>
        <end position="389"/>
    </location>
</feature>
<evidence type="ECO:0000256" key="1">
    <source>
        <dbReference type="SAM" id="SignalP"/>
    </source>
</evidence>
<dbReference type="SUPFAM" id="SSF56925">
    <property type="entry name" value="OMPA-like"/>
    <property type="match status" value="1"/>
</dbReference>
<dbReference type="InterPro" id="IPR011250">
    <property type="entry name" value="OMP/PagP_B-barrel"/>
</dbReference>
<comment type="caution">
    <text evidence="2">The sequence shown here is derived from an EMBL/GenBank/DDBJ whole genome shotgun (WGS) entry which is preliminary data.</text>
</comment>